<dbReference type="Pfam" id="PF07790">
    <property type="entry name" value="Pilin_N"/>
    <property type="match status" value="1"/>
</dbReference>
<evidence type="ECO:0000313" key="4">
    <source>
        <dbReference type="Proteomes" id="UP000240880"/>
    </source>
</evidence>
<dbReference type="Proteomes" id="UP000240880">
    <property type="component" value="Unassembled WGS sequence"/>
</dbReference>
<feature type="non-terminal residue" evidence="3">
    <location>
        <position position="58"/>
    </location>
</feature>
<proteinExistence type="predicted"/>
<dbReference type="InterPro" id="IPR012859">
    <property type="entry name" value="Pilin_N_archaeal"/>
</dbReference>
<protein>
    <recommendedName>
        <fullName evidence="2">Archaeal Type IV pilin N-terminal domain-containing protein</fullName>
    </recommendedName>
</protein>
<feature type="transmembrane region" description="Helical" evidence="1">
    <location>
        <begin position="12"/>
        <end position="36"/>
    </location>
</feature>
<accession>A0A2R6A6C7</accession>
<dbReference type="NCBIfam" id="TIGR02537">
    <property type="entry name" value="arch_flag_Nterm"/>
    <property type="match status" value="1"/>
</dbReference>
<sequence>MRTLRKAKKGISPVIATIILIAITIVIAIAVAAWVFGLFKSYTGGPAVTINAAQSSCK</sequence>
<evidence type="ECO:0000256" key="1">
    <source>
        <dbReference type="SAM" id="Phobius"/>
    </source>
</evidence>
<name>A0A2R6A6C7_9ARCH</name>
<dbReference type="InterPro" id="IPR013373">
    <property type="entry name" value="Flagellin/pilin_N_arc"/>
</dbReference>
<keyword evidence="1" id="KW-0812">Transmembrane</keyword>
<comment type="caution">
    <text evidence="3">The sequence shown here is derived from an EMBL/GenBank/DDBJ whole genome shotgun (WGS) entry which is preliminary data.</text>
</comment>
<keyword evidence="1" id="KW-0472">Membrane</keyword>
<organism evidence="3 4">
    <name type="scientific">Candidatus Marsarchaeota G1 archaeon OSP_D</name>
    <dbReference type="NCBI Taxonomy" id="1978155"/>
    <lineage>
        <taxon>Archaea</taxon>
        <taxon>Candidatus Marsarchaeota</taxon>
        <taxon>Candidatus Marsarchaeota group 1</taxon>
    </lineage>
</organism>
<gene>
    <name evidence="3" type="ORF">B9Q01_09805</name>
</gene>
<evidence type="ECO:0000259" key="2">
    <source>
        <dbReference type="Pfam" id="PF07790"/>
    </source>
</evidence>
<evidence type="ECO:0000313" key="3">
    <source>
        <dbReference type="EMBL" id="PSN81853.1"/>
    </source>
</evidence>
<feature type="domain" description="Archaeal Type IV pilin N-terminal" evidence="2">
    <location>
        <begin position="9"/>
        <end position="52"/>
    </location>
</feature>
<keyword evidence="1" id="KW-1133">Transmembrane helix</keyword>
<reference evidence="3 4" key="1">
    <citation type="submission" date="2017-04" db="EMBL/GenBank/DDBJ databases">
        <title>Novel microbial lineages endemic to geothermal iron-oxide mats fill important gaps in the evolutionary history of Archaea.</title>
        <authorList>
            <person name="Jay Z.J."/>
            <person name="Beam J.P."/>
            <person name="Dlakic M."/>
            <person name="Rusch D.B."/>
            <person name="Kozubal M.A."/>
            <person name="Inskeep W.P."/>
        </authorList>
    </citation>
    <scope>NUCLEOTIDE SEQUENCE [LARGE SCALE GENOMIC DNA]</scope>
    <source>
        <strain evidence="3">OSP_D</strain>
    </source>
</reference>
<dbReference type="AlphaFoldDB" id="A0A2R6A6C7"/>
<dbReference type="EMBL" id="NEXC01000132">
    <property type="protein sequence ID" value="PSN81853.1"/>
    <property type="molecule type" value="Genomic_DNA"/>
</dbReference>